<dbReference type="GO" id="GO:0016020">
    <property type="term" value="C:membrane"/>
    <property type="evidence" value="ECO:0007669"/>
    <property type="project" value="UniProtKB-SubCell"/>
</dbReference>
<feature type="domain" description="EGF-like" evidence="7">
    <location>
        <begin position="435"/>
        <end position="472"/>
    </location>
</feature>
<evidence type="ECO:0000259" key="7">
    <source>
        <dbReference type="PROSITE" id="PS50026"/>
    </source>
</evidence>
<evidence type="ECO:0000256" key="1">
    <source>
        <dbReference type="ARBA" id="ARBA00023157"/>
    </source>
</evidence>
<dbReference type="Pfam" id="PF00054">
    <property type="entry name" value="Laminin_G_1"/>
    <property type="match status" value="2"/>
</dbReference>
<dbReference type="InterPro" id="IPR001791">
    <property type="entry name" value="Laminin_G"/>
</dbReference>
<feature type="region of interest" description="Disordered" evidence="4">
    <location>
        <begin position="76"/>
        <end position="113"/>
    </location>
</feature>
<protein>
    <submittedName>
        <fullName evidence="8">Pikachurinlike [Nasonia vitripennis]</fullName>
    </submittedName>
</protein>
<dbReference type="Gene3D" id="2.10.25.10">
    <property type="entry name" value="Laminin"/>
    <property type="match status" value="3"/>
</dbReference>
<dbReference type="PANTHER" id="PTHR15036:SF85">
    <property type="entry name" value="SP2353, ISOFORM A"/>
    <property type="match status" value="1"/>
</dbReference>
<feature type="domain" description="EGF-like" evidence="7">
    <location>
        <begin position="671"/>
        <end position="707"/>
    </location>
</feature>
<feature type="signal peptide" evidence="5">
    <location>
        <begin position="1"/>
        <end position="20"/>
    </location>
</feature>
<dbReference type="CDD" id="cd00054">
    <property type="entry name" value="EGF_CA"/>
    <property type="match status" value="2"/>
</dbReference>
<feature type="chain" id="PRO_5005487804" evidence="5">
    <location>
        <begin position="21"/>
        <end position="906"/>
    </location>
</feature>
<comment type="caution">
    <text evidence="2">Lacks conserved residue(s) required for the propagation of feature annotation.</text>
</comment>
<dbReference type="SMART" id="SM00181">
    <property type="entry name" value="EGF"/>
    <property type="match status" value="4"/>
</dbReference>
<proteinExistence type="predicted"/>
<feature type="disulfide bond" evidence="3">
    <location>
        <begin position="871"/>
        <end position="898"/>
    </location>
</feature>
<evidence type="ECO:0000256" key="4">
    <source>
        <dbReference type="SAM" id="MobiDB-lite"/>
    </source>
</evidence>
<dbReference type="GO" id="GO:0005509">
    <property type="term" value="F:calcium ion binding"/>
    <property type="evidence" value="ECO:0007669"/>
    <property type="project" value="InterPro"/>
</dbReference>
<keyword evidence="1 2" id="KW-1015">Disulfide bond</keyword>
<dbReference type="GO" id="GO:0048513">
    <property type="term" value="P:animal organ development"/>
    <property type="evidence" value="ECO:0007669"/>
    <property type="project" value="UniProtKB-ARBA"/>
</dbReference>
<feature type="domain" description="Laminin G" evidence="6">
    <location>
        <begin position="255"/>
        <end position="434"/>
    </location>
</feature>
<evidence type="ECO:0000313" key="8">
    <source>
        <dbReference type="EMBL" id="CDW25900.1"/>
    </source>
</evidence>
<accession>A0A0K2TJC8</accession>
<dbReference type="SUPFAM" id="SSF49899">
    <property type="entry name" value="Concanavalin A-like lectins/glucanases"/>
    <property type="match status" value="3"/>
</dbReference>
<dbReference type="PANTHER" id="PTHR15036">
    <property type="entry name" value="PIKACHURIN-LIKE PROTEIN"/>
    <property type="match status" value="1"/>
</dbReference>
<dbReference type="PROSITE" id="PS00022">
    <property type="entry name" value="EGF_1"/>
    <property type="match status" value="3"/>
</dbReference>
<feature type="domain" description="Laminin G" evidence="6">
    <location>
        <begin position="477"/>
        <end position="660"/>
    </location>
</feature>
<dbReference type="Pfam" id="PF02210">
    <property type="entry name" value="Laminin_G_2"/>
    <property type="match status" value="1"/>
</dbReference>
<dbReference type="CDD" id="cd00110">
    <property type="entry name" value="LamG"/>
    <property type="match status" value="3"/>
</dbReference>
<feature type="disulfide bond" evidence="2">
    <location>
        <begin position="462"/>
        <end position="471"/>
    </location>
</feature>
<evidence type="ECO:0000256" key="2">
    <source>
        <dbReference type="PROSITE-ProRule" id="PRU00076"/>
    </source>
</evidence>
<dbReference type="InterPro" id="IPR001881">
    <property type="entry name" value="EGF-like_Ca-bd_dom"/>
</dbReference>
<dbReference type="SMART" id="SM00179">
    <property type="entry name" value="EGF_CA"/>
    <property type="match status" value="3"/>
</dbReference>
<name>A0A0K2TJC8_LEPSM</name>
<feature type="domain" description="Laminin G" evidence="6">
    <location>
        <begin position="715"/>
        <end position="898"/>
    </location>
</feature>
<dbReference type="InterPro" id="IPR050372">
    <property type="entry name" value="Neurexin-related_CASP"/>
</dbReference>
<feature type="compositionally biased region" description="Low complexity" evidence="4">
    <location>
        <begin position="78"/>
        <end position="99"/>
    </location>
</feature>
<organism evidence="8">
    <name type="scientific">Lepeophtheirus salmonis</name>
    <name type="common">Salmon louse</name>
    <name type="synonym">Caligus salmonis</name>
    <dbReference type="NCBI Taxonomy" id="72036"/>
    <lineage>
        <taxon>Eukaryota</taxon>
        <taxon>Metazoa</taxon>
        <taxon>Ecdysozoa</taxon>
        <taxon>Arthropoda</taxon>
        <taxon>Crustacea</taxon>
        <taxon>Multicrustacea</taxon>
        <taxon>Hexanauplia</taxon>
        <taxon>Copepoda</taxon>
        <taxon>Siphonostomatoida</taxon>
        <taxon>Caligidae</taxon>
        <taxon>Lepeophtheirus</taxon>
    </lineage>
</organism>
<dbReference type="AlphaFoldDB" id="A0A0K2TJC8"/>
<dbReference type="InterPro" id="IPR013320">
    <property type="entry name" value="ConA-like_dom_sf"/>
</dbReference>
<dbReference type="SMART" id="SM00282">
    <property type="entry name" value="LamG"/>
    <property type="match status" value="3"/>
</dbReference>
<keyword evidence="2" id="KW-0245">EGF-like domain</keyword>
<dbReference type="SUPFAM" id="SSF57196">
    <property type="entry name" value="EGF/Laminin"/>
    <property type="match status" value="1"/>
</dbReference>
<dbReference type="InterPro" id="IPR000742">
    <property type="entry name" value="EGF"/>
</dbReference>
<dbReference type="Gene3D" id="2.60.120.200">
    <property type="match status" value="3"/>
</dbReference>
<sequence>MRTKVLLIYLFCFVPSVVLPNAIPLEAAFQGRCENGHPCDQNCFNIHNGMYECDCNEGYVLLANGYNCRHINGTSNPSQDSLSPLSYSVSRSSSRNKIPSSKEEYASKTSSSSNSSIAIQIEVDIDPPQRGKNDLSEAEMKSLGLPSHHVHYTSSSIETLGSSSPIKEELLEPGDIQVTYENDDDKSEEGRLNEGEEEEFYRDKMFEIDAYCNMDCGDRGSCFMERVQKEEEVIMKRCLCPLGKHGEKCRRDNDIVSPSFSGHSYLSLPVLTNAYSDLQLTMEFRPKVDHGILLLTGENEEMTGDYLALVIIDRHIELRLDCGTGPGIVRTSAQIHLNRWNKITVYRHDWGVWVQLNDGEHEEGRSQGLFSRITFAKPVILGGAGYFRNYGHYLGVETGFSGCIKRLEINNKVYDFRSKEHGGDSQFGMDITECPEDNCVLIPCQHNGKCVPLESGHNICQCPLGFGGEFCEKAVDVKVPSFNGTSYLVYTGIGDSSPLWTEIELVFQSSAEDGLIFYNGQRNDGTDDFIAILLSRNYVEFAYDLGDGITVVRSASPISLHVWYTVVISRTGRLAEMEVIRGKREDPLKMPVSSRVSNGAFSQLTLEQNLYLGGVPTFDLVSAYLPIRRSFFGCIQKLTINDVEINLVNSAISGVDVGSCDHPCNTPSSSSSNEFPQHPCGVHGNCKPVLDGFKCDCPHGLTGNSCQKITGESNNPLPRFKSNSFLHFKNEEIAKNIMGYFNMVNLRVKTESKNALIFWAGNGRNFKKGIVGDYIALGIYNGRLQLKYNLGSGEASITYNWTRINDGKWHRIRLTRNELTASLRMDNGPIYTTMSPGKLKQLNANGEVYLGGAEYMKSLPIQHFREGFTGCIAELSIGKISSINLMHEAASGRNIENCENPFQEHP</sequence>
<dbReference type="PROSITE" id="PS50026">
    <property type="entry name" value="EGF_3"/>
    <property type="match status" value="2"/>
</dbReference>
<evidence type="ECO:0000256" key="3">
    <source>
        <dbReference type="PROSITE-ProRule" id="PRU00122"/>
    </source>
</evidence>
<feature type="disulfide bond" evidence="2">
    <location>
        <begin position="697"/>
        <end position="706"/>
    </location>
</feature>
<dbReference type="RefSeq" id="XP_040568933.1">
    <property type="nucleotide sequence ID" value="XM_040712999.2"/>
</dbReference>
<evidence type="ECO:0000256" key="5">
    <source>
        <dbReference type="SAM" id="SignalP"/>
    </source>
</evidence>
<dbReference type="GeneID" id="121118415"/>
<dbReference type="OrthoDB" id="10014052at2759"/>
<evidence type="ECO:0000259" key="6">
    <source>
        <dbReference type="PROSITE" id="PS50025"/>
    </source>
</evidence>
<dbReference type="KEGG" id="lsm:121118415"/>
<reference evidence="8" key="1">
    <citation type="submission" date="2014-05" db="EMBL/GenBank/DDBJ databases">
        <authorList>
            <person name="Chronopoulou M."/>
        </authorList>
    </citation>
    <scope>NUCLEOTIDE SEQUENCE</scope>
    <source>
        <tissue evidence="8">Whole organism</tissue>
    </source>
</reference>
<dbReference type="PROSITE" id="PS01186">
    <property type="entry name" value="EGF_2"/>
    <property type="match status" value="1"/>
</dbReference>
<dbReference type="PROSITE" id="PS50025">
    <property type="entry name" value="LAM_G_DOMAIN"/>
    <property type="match status" value="3"/>
</dbReference>
<dbReference type="EMBL" id="HACA01008539">
    <property type="protein sequence ID" value="CDW25900.1"/>
    <property type="molecule type" value="Transcribed_RNA"/>
</dbReference>
<keyword evidence="5" id="KW-0732">Signal</keyword>